<keyword evidence="2" id="KW-0226">DNA condensation</keyword>
<evidence type="ECO:0000256" key="3">
    <source>
        <dbReference type="ARBA" id="ARBA00023125"/>
    </source>
</evidence>
<evidence type="ECO:0000256" key="4">
    <source>
        <dbReference type="RuleBase" id="RU003939"/>
    </source>
</evidence>
<evidence type="ECO:0000256" key="2">
    <source>
        <dbReference type="ARBA" id="ARBA00023067"/>
    </source>
</evidence>
<evidence type="ECO:0000256" key="1">
    <source>
        <dbReference type="ARBA" id="ARBA00010529"/>
    </source>
</evidence>
<organism evidence="5 6">
    <name type="scientific">Candidatus Fonsibacter lacus</name>
    <dbReference type="NCBI Taxonomy" id="2576439"/>
    <lineage>
        <taxon>Bacteria</taxon>
        <taxon>Pseudomonadati</taxon>
        <taxon>Pseudomonadota</taxon>
        <taxon>Alphaproteobacteria</taxon>
        <taxon>Candidatus Pelagibacterales</taxon>
        <taxon>Candidatus Pelagibacterales incertae sedis</taxon>
        <taxon>Candidatus Fonsibacter</taxon>
    </lineage>
</organism>
<comment type="similarity">
    <text evidence="1 4">Belongs to the bacterial histone-like protein family.</text>
</comment>
<protein>
    <submittedName>
        <fullName evidence="5">HU family DNA-binding protein</fullName>
    </submittedName>
</protein>
<dbReference type="SUPFAM" id="SSF47729">
    <property type="entry name" value="IHF-like DNA-binding proteins"/>
    <property type="match status" value="1"/>
</dbReference>
<proteinExistence type="inferred from homology"/>
<dbReference type="Gene3D" id="4.10.520.10">
    <property type="entry name" value="IHF-like DNA-binding proteins"/>
    <property type="match status" value="1"/>
</dbReference>
<comment type="caution">
    <text evidence="5">The sequence shown here is derived from an EMBL/GenBank/DDBJ whole genome shotgun (WGS) entry which is preliminary data.</text>
</comment>
<dbReference type="InterPro" id="IPR010992">
    <property type="entry name" value="IHF-like_DNA-bd_dom_sf"/>
</dbReference>
<dbReference type="GO" id="GO:0030527">
    <property type="term" value="F:structural constituent of chromatin"/>
    <property type="evidence" value="ECO:0007669"/>
    <property type="project" value="InterPro"/>
</dbReference>
<dbReference type="PRINTS" id="PR01727">
    <property type="entry name" value="DNABINDINGHU"/>
</dbReference>
<gene>
    <name evidence="5" type="ORF">EBX29_02045</name>
</gene>
<dbReference type="GO" id="GO:0005829">
    <property type="term" value="C:cytosol"/>
    <property type="evidence" value="ECO:0007669"/>
    <property type="project" value="TreeGrafter"/>
</dbReference>
<evidence type="ECO:0000313" key="5">
    <source>
        <dbReference type="EMBL" id="NCU50541.1"/>
    </source>
</evidence>
<accession>A0A966HMZ0</accession>
<dbReference type="InterPro" id="IPR000119">
    <property type="entry name" value="Hist_DNA-bd"/>
</dbReference>
<dbReference type="GO" id="GO:0030261">
    <property type="term" value="P:chromosome condensation"/>
    <property type="evidence" value="ECO:0007669"/>
    <property type="project" value="UniProtKB-KW"/>
</dbReference>
<dbReference type="Pfam" id="PF00216">
    <property type="entry name" value="Bac_DNA_binding"/>
    <property type="match status" value="1"/>
</dbReference>
<dbReference type="PANTHER" id="PTHR33175">
    <property type="entry name" value="DNA-BINDING PROTEIN HU"/>
    <property type="match status" value="1"/>
</dbReference>
<dbReference type="PANTHER" id="PTHR33175:SF3">
    <property type="entry name" value="DNA-BINDING PROTEIN HU-BETA"/>
    <property type="match status" value="1"/>
</dbReference>
<sequence>MNKKQLVAKIATACNMGKSDAEKTFDKIQDIILDSLKNDETVKIAGFGTYKVAKRKARTGRNPRTGESIQIGASQKVKFLPAKALKEMFNK</sequence>
<dbReference type="EMBL" id="RGMI01000074">
    <property type="protein sequence ID" value="NCU50541.1"/>
    <property type="molecule type" value="Genomic_DNA"/>
</dbReference>
<evidence type="ECO:0000313" key="6">
    <source>
        <dbReference type="Proteomes" id="UP000699985"/>
    </source>
</evidence>
<reference evidence="5" key="1">
    <citation type="submission" date="2018-10" db="EMBL/GenBank/DDBJ databases">
        <title>Iterative Subtractive Binning of Freshwater Chronoseries Metagenomes Recovers Nearly Complete Genomes from over Four Hundred Novel Species.</title>
        <authorList>
            <person name="Rodriguez-R L.M."/>
            <person name="Tsementzi D."/>
            <person name="Luo C."/>
            <person name="Konstantinidis K.T."/>
        </authorList>
    </citation>
    <scope>NUCLEOTIDE SEQUENCE</scope>
    <source>
        <strain evidence="5">WB8_1A_003</strain>
    </source>
</reference>
<dbReference type="AlphaFoldDB" id="A0A966HMZ0"/>
<name>A0A966HMZ0_9PROT</name>
<dbReference type="CDD" id="cd13831">
    <property type="entry name" value="HU"/>
    <property type="match status" value="1"/>
</dbReference>
<keyword evidence="3 5" id="KW-0238">DNA-binding</keyword>
<dbReference type="Proteomes" id="UP000699985">
    <property type="component" value="Unassembled WGS sequence"/>
</dbReference>
<dbReference type="SMART" id="SM00411">
    <property type="entry name" value="BHL"/>
    <property type="match status" value="1"/>
</dbReference>
<dbReference type="GO" id="GO:0003677">
    <property type="term" value="F:DNA binding"/>
    <property type="evidence" value="ECO:0007669"/>
    <property type="project" value="UniProtKB-KW"/>
</dbReference>